<proteinExistence type="predicted"/>
<gene>
    <name evidence="2" type="ORF">AXG93_3340s1080</name>
</gene>
<dbReference type="AlphaFoldDB" id="A0A176VTR9"/>
<evidence type="ECO:0000313" key="3">
    <source>
        <dbReference type="Proteomes" id="UP000077202"/>
    </source>
</evidence>
<organism evidence="2 3">
    <name type="scientific">Marchantia polymorpha subsp. ruderalis</name>
    <dbReference type="NCBI Taxonomy" id="1480154"/>
    <lineage>
        <taxon>Eukaryota</taxon>
        <taxon>Viridiplantae</taxon>
        <taxon>Streptophyta</taxon>
        <taxon>Embryophyta</taxon>
        <taxon>Marchantiophyta</taxon>
        <taxon>Marchantiopsida</taxon>
        <taxon>Marchantiidae</taxon>
        <taxon>Marchantiales</taxon>
        <taxon>Marchantiaceae</taxon>
        <taxon>Marchantia</taxon>
    </lineage>
</organism>
<sequence length="83" mass="8185">MLTGLLGGDHEFGRDYAAEIDAWRRHWSPNYLSITQGGVGTSGGASIGISGGASSSISEGTSGAVGATGSNGKDGVLTSSTSH</sequence>
<comment type="caution">
    <text evidence="2">The sequence shown here is derived from an EMBL/GenBank/DDBJ whole genome shotgun (WGS) entry which is preliminary data.</text>
</comment>
<evidence type="ECO:0000313" key="2">
    <source>
        <dbReference type="EMBL" id="OAE23781.1"/>
    </source>
</evidence>
<reference evidence="2" key="1">
    <citation type="submission" date="2016-03" db="EMBL/GenBank/DDBJ databases">
        <title>Mechanisms controlling the formation of the plant cell surface in tip-growing cells are functionally conserved among land plants.</title>
        <authorList>
            <person name="Honkanen S."/>
            <person name="Jones V.A."/>
            <person name="Morieri G."/>
            <person name="Champion C."/>
            <person name="Hetherington A.J."/>
            <person name="Kelly S."/>
            <person name="Saint-Marcoux D."/>
            <person name="Proust H."/>
            <person name="Prescott H."/>
            <person name="Dolan L."/>
        </authorList>
    </citation>
    <scope>NUCLEOTIDE SEQUENCE [LARGE SCALE GENOMIC DNA]</scope>
    <source>
        <tissue evidence="2">Whole gametophyte</tissue>
    </source>
</reference>
<feature type="compositionally biased region" description="Low complexity" evidence="1">
    <location>
        <begin position="52"/>
        <end position="64"/>
    </location>
</feature>
<dbReference type="Proteomes" id="UP000077202">
    <property type="component" value="Unassembled WGS sequence"/>
</dbReference>
<protein>
    <submittedName>
        <fullName evidence="2">Uncharacterized protein</fullName>
    </submittedName>
</protein>
<name>A0A176VTR9_MARPO</name>
<accession>A0A176VTR9</accession>
<feature type="region of interest" description="Disordered" evidence="1">
    <location>
        <begin position="50"/>
        <end position="83"/>
    </location>
</feature>
<keyword evidence="3" id="KW-1185">Reference proteome</keyword>
<evidence type="ECO:0000256" key="1">
    <source>
        <dbReference type="SAM" id="MobiDB-lite"/>
    </source>
</evidence>
<dbReference type="EMBL" id="LVLJ01002769">
    <property type="protein sequence ID" value="OAE23781.1"/>
    <property type="molecule type" value="Genomic_DNA"/>
</dbReference>